<reference evidence="1 2" key="1">
    <citation type="submission" date="2015-09" db="EMBL/GenBank/DDBJ databases">
        <authorList>
            <consortium name="Pathogen Informatics"/>
        </authorList>
    </citation>
    <scope>NUCLEOTIDE SEQUENCE [LARGE SCALE GENOMIC DNA]</scope>
    <source>
        <strain evidence="1 2">2789STDY5834855</strain>
    </source>
</reference>
<dbReference type="AlphaFoldDB" id="A0A173YHP6"/>
<organism evidence="1 2">
    <name type="scientific">Clostridium disporicum</name>
    <dbReference type="NCBI Taxonomy" id="84024"/>
    <lineage>
        <taxon>Bacteria</taxon>
        <taxon>Bacillati</taxon>
        <taxon>Bacillota</taxon>
        <taxon>Clostridia</taxon>
        <taxon>Eubacteriales</taxon>
        <taxon>Clostridiaceae</taxon>
        <taxon>Clostridium</taxon>
    </lineage>
</organism>
<dbReference type="Proteomes" id="UP000095558">
    <property type="component" value="Unassembled WGS sequence"/>
</dbReference>
<dbReference type="RefSeq" id="WP_055275138.1">
    <property type="nucleotide sequence ID" value="NZ_CYZV01000003.1"/>
</dbReference>
<accession>A0A173YHP6</accession>
<dbReference type="OrthoDB" id="1933178at2"/>
<sequence>MEENNLKELTGKEILNELCGKELNSKKNILEAIEKIKPLAKEGLESDKIQEIYNVIYKSIEEMNTIVKANTIMYLKNQLKSALGKFVENKDPKEMNYFLEFFKEAYPPNNRRVGYTRVINDFSKITNEQIWETLTFINRAVIKAKRRLGEDEKQDIINNINNLLASGKIEYINQVKSLEKLLNVLNVKVVNYKEGFKLKNR</sequence>
<protein>
    <submittedName>
        <fullName evidence="1">Uncharacterized protein</fullName>
    </submittedName>
</protein>
<proteinExistence type="predicted"/>
<evidence type="ECO:0000313" key="1">
    <source>
        <dbReference type="EMBL" id="CUN63632.1"/>
    </source>
</evidence>
<dbReference type="EMBL" id="CYZV01000003">
    <property type="protein sequence ID" value="CUN63632.1"/>
    <property type="molecule type" value="Genomic_DNA"/>
</dbReference>
<name>A0A173YHP6_9CLOT</name>
<gene>
    <name evidence="1" type="ORF">ERS852470_00366</name>
</gene>
<evidence type="ECO:0000313" key="2">
    <source>
        <dbReference type="Proteomes" id="UP000095558"/>
    </source>
</evidence>